<dbReference type="RefSeq" id="XP_023940871.1">
    <property type="nucleotide sequence ID" value="XM_024085103.2"/>
</dbReference>
<dbReference type="InterPro" id="IPR023058">
    <property type="entry name" value="PPIase_PpiC_CS"/>
</dbReference>
<dbReference type="Proteomes" id="UP001652582">
    <property type="component" value="Chromosome Z"/>
</dbReference>
<reference evidence="8" key="1">
    <citation type="submission" date="2025-08" db="UniProtKB">
        <authorList>
            <consortium name="RefSeq"/>
        </authorList>
    </citation>
    <scope>IDENTIFICATION</scope>
</reference>
<keyword evidence="2 4" id="KW-0697">Rotamase</keyword>
<dbReference type="PROSITE" id="PS50198">
    <property type="entry name" value="PPIC_PPIASE_2"/>
    <property type="match status" value="1"/>
</dbReference>
<evidence type="ECO:0000256" key="3">
    <source>
        <dbReference type="ARBA" id="ARBA00023235"/>
    </source>
</evidence>
<dbReference type="Pfam" id="PF00639">
    <property type="entry name" value="Rotamase"/>
    <property type="match status" value="1"/>
</dbReference>
<dbReference type="SUPFAM" id="SSF54534">
    <property type="entry name" value="FKBP-like"/>
    <property type="match status" value="1"/>
</dbReference>
<dbReference type="AlphaFoldDB" id="A0A6J1NCT7"/>
<dbReference type="FunFam" id="3.10.50.40:FF:000010">
    <property type="entry name" value="Peptidyl-prolyl cis-trans isomerase Pin1"/>
    <property type="match status" value="1"/>
</dbReference>
<keyword evidence="3 4" id="KW-0413">Isomerase</keyword>
<dbReference type="EC" id="5.2.1.8" evidence="5"/>
<dbReference type="Gene3D" id="3.10.50.40">
    <property type="match status" value="1"/>
</dbReference>
<accession>A0A6J1NCT7</accession>
<organism evidence="7 8">
    <name type="scientific">Bicyclus anynana</name>
    <name type="common">Squinting bush brown butterfly</name>
    <dbReference type="NCBI Taxonomy" id="110368"/>
    <lineage>
        <taxon>Eukaryota</taxon>
        <taxon>Metazoa</taxon>
        <taxon>Ecdysozoa</taxon>
        <taxon>Arthropoda</taxon>
        <taxon>Hexapoda</taxon>
        <taxon>Insecta</taxon>
        <taxon>Pterygota</taxon>
        <taxon>Neoptera</taxon>
        <taxon>Endopterygota</taxon>
        <taxon>Lepidoptera</taxon>
        <taxon>Glossata</taxon>
        <taxon>Ditrysia</taxon>
        <taxon>Papilionoidea</taxon>
        <taxon>Nymphalidae</taxon>
        <taxon>Satyrinae</taxon>
        <taxon>Satyrini</taxon>
        <taxon>Mycalesina</taxon>
        <taxon>Bicyclus</taxon>
    </lineage>
</organism>
<dbReference type="OrthoDB" id="2530521at2759"/>
<evidence type="ECO:0000256" key="2">
    <source>
        <dbReference type="ARBA" id="ARBA00023110"/>
    </source>
</evidence>
<sequence>MSRTIEVPEQMYEMELMRKSRKHDAASMAVVLKEITINSKLGIQTLPPASANEDYDIQGPSHVQCRQILIKHNKSTRPYSFREMFITRTKQEAMDMIKEFRRQIINEETTFEELACTYSDCLSAKKGGDLGYLTREHIRSPLEIISFNLEVGQLSEPVETSSGIHLILRIN</sequence>
<dbReference type="GO" id="GO:0005829">
    <property type="term" value="C:cytosol"/>
    <property type="evidence" value="ECO:0007669"/>
    <property type="project" value="TreeGrafter"/>
</dbReference>
<evidence type="ECO:0000256" key="4">
    <source>
        <dbReference type="PROSITE-ProRule" id="PRU00278"/>
    </source>
</evidence>
<dbReference type="GO" id="GO:0003755">
    <property type="term" value="F:peptidyl-prolyl cis-trans isomerase activity"/>
    <property type="evidence" value="ECO:0007669"/>
    <property type="project" value="UniProtKB-UniRule"/>
</dbReference>
<dbReference type="InterPro" id="IPR046357">
    <property type="entry name" value="PPIase_dom_sf"/>
</dbReference>
<protein>
    <recommendedName>
        <fullName evidence="5">Peptidyl-prolyl cis-trans isomerase</fullName>
        <ecNumber evidence="5">5.2.1.8</ecNumber>
    </recommendedName>
</protein>
<dbReference type="KEGG" id="bany:112047841"/>
<evidence type="ECO:0000256" key="5">
    <source>
        <dbReference type="RuleBase" id="RU363014"/>
    </source>
</evidence>
<name>A0A6J1NCT7_BICAN</name>
<dbReference type="PANTHER" id="PTHR10657:SF4">
    <property type="entry name" value="PEPTIDYL-PROLYL CIS-TRANS ISOMERASE-RELATED"/>
    <property type="match status" value="1"/>
</dbReference>
<evidence type="ECO:0000313" key="7">
    <source>
        <dbReference type="Proteomes" id="UP001652582"/>
    </source>
</evidence>
<evidence type="ECO:0000256" key="1">
    <source>
        <dbReference type="ARBA" id="ARBA00000971"/>
    </source>
</evidence>
<evidence type="ECO:0000313" key="8">
    <source>
        <dbReference type="RefSeq" id="XP_023940871.1"/>
    </source>
</evidence>
<feature type="domain" description="PpiC" evidence="6">
    <location>
        <begin position="60"/>
        <end position="171"/>
    </location>
</feature>
<proteinExistence type="predicted"/>
<evidence type="ECO:0000259" key="6">
    <source>
        <dbReference type="PROSITE" id="PS50198"/>
    </source>
</evidence>
<dbReference type="GO" id="GO:0005634">
    <property type="term" value="C:nucleus"/>
    <property type="evidence" value="ECO:0007669"/>
    <property type="project" value="TreeGrafter"/>
</dbReference>
<dbReference type="PROSITE" id="PS01096">
    <property type="entry name" value="PPIC_PPIASE_1"/>
    <property type="match status" value="1"/>
</dbReference>
<dbReference type="InterPro" id="IPR000297">
    <property type="entry name" value="PPIase_PpiC"/>
</dbReference>
<dbReference type="PANTHER" id="PTHR10657">
    <property type="entry name" value="PEPTIDYL-PROLYL CIS-TRANS ISOMERASE"/>
    <property type="match status" value="1"/>
</dbReference>
<comment type="catalytic activity">
    <reaction evidence="1 5">
        <text>[protein]-peptidylproline (omega=180) = [protein]-peptidylproline (omega=0)</text>
        <dbReference type="Rhea" id="RHEA:16237"/>
        <dbReference type="Rhea" id="RHEA-COMP:10747"/>
        <dbReference type="Rhea" id="RHEA-COMP:10748"/>
        <dbReference type="ChEBI" id="CHEBI:83833"/>
        <dbReference type="ChEBI" id="CHEBI:83834"/>
        <dbReference type="EC" id="5.2.1.8"/>
    </reaction>
</comment>
<dbReference type="GeneID" id="112047841"/>
<keyword evidence="7" id="KW-1185">Reference proteome</keyword>
<gene>
    <name evidence="8" type="primary">LOC112047841</name>
</gene>
<dbReference type="InterPro" id="IPR051370">
    <property type="entry name" value="PPIase_Pin1"/>
</dbReference>